<dbReference type="Proteomes" id="UP001210231">
    <property type="component" value="Unassembled WGS sequence"/>
</dbReference>
<dbReference type="Gene3D" id="3.40.470.10">
    <property type="entry name" value="Uracil-DNA glycosylase-like domain"/>
    <property type="match status" value="1"/>
</dbReference>
<organism evidence="1 2">
    <name type="scientific">Polluticaenibacter yanchengensis</name>
    <dbReference type="NCBI Taxonomy" id="3014562"/>
    <lineage>
        <taxon>Bacteria</taxon>
        <taxon>Pseudomonadati</taxon>
        <taxon>Bacteroidota</taxon>
        <taxon>Chitinophagia</taxon>
        <taxon>Chitinophagales</taxon>
        <taxon>Chitinophagaceae</taxon>
        <taxon>Polluticaenibacter</taxon>
    </lineage>
</organism>
<dbReference type="SUPFAM" id="SSF52141">
    <property type="entry name" value="Uracil-DNA glycosylase-like"/>
    <property type="match status" value="1"/>
</dbReference>
<dbReference type="InterPro" id="IPR036895">
    <property type="entry name" value="Uracil-DNA_glycosylase-like_sf"/>
</dbReference>
<name>A0ABT4UPD1_9BACT</name>
<gene>
    <name evidence="1" type="ORF">O3P16_17945</name>
</gene>
<comment type="caution">
    <text evidence="1">The sequence shown here is derived from an EMBL/GenBank/DDBJ whole genome shotgun (WGS) entry which is preliminary data.</text>
</comment>
<reference evidence="1 2" key="1">
    <citation type="submission" date="2022-12" db="EMBL/GenBank/DDBJ databases">
        <title>Chitinophagaceae gen. sp. nov., a new member of the family Chitinophagaceae, isolated from soil in a chemical factory.</title>
        <authorList>
            <person name="Ke Z."/>
        </authorList>
    </citation>
    <scope>NUCLEOTIDE SEQUENCE [LARGE SCALE GENOMIC DNA]</scope>
    <source>
        <strain evidence="1 2">LY-5</strain>
    </source>
</reference>
<evidence type="ECO:0008006" key="3">
    <source>
        <dbReference type="Google" id="ProtNLM"/>
    </source>
</evidence>
<proteinExistence type="predicted"/>
<dbReference type="EMBL" id="JAQGEF010000039">
    <property type="protein sequence ID" value="MDA3616699.1"/>
    <property type="molecule type" value="Genomic_DNA"/>
</dbReference>
<sequence length="198" mass="22745">MSDALQEDHPWNWYGPDDSQTLIAGTFPPTRNNWSFDFFYPNKTNFFWRVMSAVANKPLQFIKGEEAVAERKALLDSLKLTVTDMGKTIRRLQNNSLDENLEAITFMDIQHILQQKPGINKIIFTSSSGKSNAAKWFQKYITLLHIPHKFPKGNKPVKSQVTLAGRKIELVILYSPSARAANRISFERLVELYKTELL</sequence>
<evidence type="ECO:0000313" key="2">
    <source>
        <dbReference type="Proteomes" id="UP001210231"/>
    </source>
</evidence>
<dbReference type="RefSeq" id="WP_407033030.1">
    <property type="nucleotide sequence ID" value="NZ_JAQGEF010000039.1"/>
</dbReference>
<accession>A0ABT4UPD1</accession>
<keyword evidence="2" id="KW-1185">Reference proteome</keyword>
<protein>
    <recommendedName>
        <fullName evidence="3">Uracil-DNA glycosylase family protein</fullName>
    </recommendedName>
</protein>
<evidence type="ECO:0000313" key="1">
    <source>
        <dbReference type="EMBL" id="MDA3616699.1"/>
    </source>
</evidence>